<proteinExistence type="predicted"/>
<keyword evidence="2" id="KW-1185">Reference proteome</keyword>
<evidence type="ECO:0000313" key="1">
    <source>
        <dbReference type="EMBL" id="SMP37030.1"/>
    </source>
</evidence>
<accession>A0ABY1PLZ1</accession>
<reference evidence="1 2" key="1">
    <citation type="submission" date="2017-05" db="EMBL/GenBank/DDBJ databases">
        <authorList>
            <person name="Varghese N."/>
            <person name="Submissions S."/>
        </authorList>
    </citation>
    <scope>NUCLEOTIDE SEQUENCE [LARGE SCALE GENOMIC DNA]</scope>
    <source>
        <strain evidence="1 2">DSM 15949</strain>
    </source>
</reference>
<dbReference type="Proteomes" id="UP001157914">
    <property type="component" value="Unassembled WGS sequence"/>
</dbReference>
<dbReference type="RefSeq" id="WP_155190983.1">
    <property type="nucleotide sequence ID" value="NZ_BAAAEA010000003.1"/>
</dbReference>
<evidence type="ECO:0000313" key="2">
    <source>
        <dbReference type="Proteomes" id="UP001157914"/>
    </source>
</evidence>
<gene>
    <name evidence="1" type="ORF">SAMN06265374_4466</name>
</gene>
<organism evidence="1 2">
    <name type="scientific">Roseibium denhamense</name>
    <dbReference type="NCBI Taxonomy" id="76305"/>
    <lineage>
        <taxon>Bacteria</taxon>
        <taxon>Pseudomonadati</taxon>
        <taxon>Pseudomonadota</taxon>
        <taxon>Alphaproteobacteria</taxon>
        <taxon>Hyphomicrobiales</taxon>
        <taxon>Stappiaceae</taxon>
        <taxon>Roseibium</taxon>
    </lineage>
</organism>
<sequence>MPLQEDSLDNPTIEELAQSGRRLAILCDSCGRFRYMNLARFAADQRISTLAETLKCASCRSEDVRALAISRDPDTGFWPAERS</sequence>
<dbReference type="EMBL" id="FXTT01000008">
    <property type="protein sequence ID" value="SMP37030.1"/>
    <property type="molecule type" value="Genomic_DNA"/>
</dbReference>
<name>A0ABY1PLZ1_9HYPH</name>
<protein>
    <submittedName>
        <fullName evidence="1">Uncharacterized protein</fullName>
    </submittedName>
</protein>
<comment type="caution">
    <text evidence="1">The sequence shown here is derived from an EMBL/GenBank/DDBJ whole genome shotgun (WGS) entry which is preliminary data.</text>
</comment>